<gene>
    <name evidence="1" type="ORF">SAR03_03760</name>
</gene>
<name>A0ABQ0XRB5_9STAP</name>
<comment type="caution">
    <text evidence="1">The sequence shown here is derived from an EMBL/GenBank/DDBJ whole genome shotgun (WGS) entry which is preliminary data.</text>
</comment>
<keyword evidence="2" id="KW-1185">Reference proteome</keyword>
<reference evidence="1 2" key="1">
    <citation type="submission" date="2019-07" db="EMBL/GenBank/DDBJ databases">
        <title>Whole genome shotgun sequence of Staphylococcus arlettae NBRC 109765.</title>
        <authorList>
            <person name="Hosoyama A."/>
            <person name="Uohara A."/>
            <person name="Ohji S."/>
            <person name="Ichikawa N."/>
        </authorList>
    </citation>
    <scope>NUCLEOTIDE SEQUENCE [LARGE SCALE GENOMIC DNA]</scope>
    <source>
        <strain evidence="1 2">NBRC 109765</strain>
    </source>
</reference>
<dbReference type="EMBL" id="BKAV01000002">
    <property type="protein sequence ID" value="GEP99338.1"/>
    <property type="molecule type" value="Genomic_DNA"/>
</dbReference>
<evidence type="ECO:0000313" key="2">
    <source>
        <dbReference type="Proteomes" id="UP000321598"/>
    </source>
</evidence>
<proteinExistence type="predicted"/>
<accession>A0ABQ0XRB5</accession>
<dbReference type="Proteomes" id="UP000321598">
    <property type="component" value="Unassembled WGS sequence"/>
</dbReference>
<protein>
    <submittedName>
        <fullName evidence="1">Uncharacterized protein</fullName>
    </submittedName>
</protein>
<evidence type="ECO:0000313" key="1">
    <source>
        <dbReference type="EMBL" id="GEP99338.1"/>
    </source>
</evidence>
<organism evidence="1 2">
    <name type="scientific">Staphylococcus arlettae</name>
    <dbReference type="NCBI Taxonomy" id="29378"/>
    <lineage>
        <taxon>Bacteria</taxon>
        <taxon>Bacillati</taxon>
        <taxon>Bacillota</taxon>
        <taxon>Bacilli</taxon>
        <taxon>Bacillales</taxon>
        <taxon>Staphylococcaceae</taxon>
        <taxon>Staphylococcus</taxon>
    </lineage>
</organism>
<sequence length="72" mass="8248">MAAIILRVKELTNHECVADTQSKLNFSKRLILIIKTYYKSASPSLKARAFYIADICPIYYHYTVNKCLTTTS</sequence>